<dbReference type="Proteomes" id="UP001148629">
    <property type="component" value="Unassembled WGS sequence"/>
</dbReference>
<comment type="caution">
    <text evidence="1">The sequence shown here is derived from an EMBL/GenBank/DDBJ whole genome shotgun (WGS) entry which is preliminary data.</text>
</comment>
<name>A0ACC1RHD2_9HYPO</name>
<sequence length="277" mass="30637">MMMGTGAKNTDKAVDKLARDTNLIATKERSGLIASQVKAGIITPEESESESDAEPDAEQIATSVCQEDLMDVECLTYRNEGSKYHADKDDPDWVPGLSTRRIAKRNDGGDPDTSDGRQRGSTTEGETIRQQYSSEKILVVSSVMFLDIVKEAMRRRVATNPQFEVTVVDYNGAIRSLDERAEIVRQFNLRYGGPQVLLLSAAAGGTGLNLAGASRVILYEPFWASGLKQQVIGRAHRMPQEREVHVYETIAELSEIDTFKMSSVDKKQKFVDAVDPF</sequence>
<reference evidence="1" key="1">
    <citation type="submission" date="2022-08" db="EMBL/GenBank/DDBJ databases">
        <title>Genome Sequence of Fusarium decemcellulare.</title>
        <authorList>
            <person name="Buettner E."/>
        </authorList>
    </citation>
    <scope>NUCLEOTIDE SEQUENCE</scope>
    <source>
        <strain evidence="1">Babe19</strain>
    </source>
</reference>
<accession>A0ACC1RHD2</accession>
<organism evidence="1 2">
    <name type="scientific">Fusarium decemcellulare</name>
    <dbReference type="NCBI Taxonomy" id="57161"/>
    <lineage>
        <taxon>Eukaryota</taxon>
        <taxon>Fungi</taxon>
        <taxon>Dikarya</taxon>
        <taxon>Ascomycota</taxon>
        <taxon>Pezizomycotina</taxon>
        <taxon>Sordariomycetes</taxon>
        <taxon>Hypocreomycetidae</taxon>
        <taxon>Hypocreales</taxon>
        <taxon>Nectriaceae</taxon>
        <taxon>Fusarium</taxon>
        <taxon>Fusarium decemcellulare species complex</taxon>
    </lineage>
</organism>
<evidence type="ECO:0000313" key="1">
    <source>
        <dbReference type="EMBL" id="KAJ3518279.1"/>
    </source>
</evidence>
<proteinExistence type="predicted"/>
<evidence type="ECO:0000313" key="2">
    <source>
        <dbReference type="Proteomes" id="UP001148629"/>
    </source>
</evidence>
<keyword evidence="2" id="KW-1185">Reference proteome</keyword>
<protein>
    <submittedName>
        <fullName evidence="1">Uncharacterized protein</fullName>
    </submittedName>
</protein>
<dbReference type="EMBL" id="JANRMS010003470">
    <property type="protein sequence ID" value="KAJ3518279.1"/>
    <property type="molecule type" value="Genomic_DNA"/>
</dbReference>
<gene>
    <name evidence="1" type="ORF">NM208_g14571</name>
</gene>